<gene>
    <name evidence="2" type="ORF">SAMN05192589_104212</name>
</gene>
<evidence type="ECO:0000313" key="3">
    <source>
        <dbReference type="Proteomes" id="UP000198781"/>
    </source>
</evidence>
<dbReference type="AlphaFoldDB" id="A0A1G6RRJ1"/>
<evidence type="ECO:0000256" key="1">
    <source>
        <dbReference type="SAM" id="MobiDB-lite"/>
    </source>
</evidence>
<organism evidence="2 3">
    <name type="scientific">Paracidovorax valerianellae</name>
    <dbReference type="NCBI Taxonomy" id="187868"/>
    <lineage>
        <taxon>Bacteria</taxon>
        <taxon>Pseudomonadati</taxon>
        <taxon>Pseudomonadota</taxon>
        <taxon>Betaproteobacteria</taxon>
        <taxon>Burkholderiales</taxon>
        <taxon>Comamonadaceae</taxon>
        <taxon>Paracidovorax</taxon>
    </lineage>
</organism>
<reference evidence="2 3" key="1">
    <citation type="submission" date="2016-10" db="EMBL/GenBank/DDBJ databases">
        <authorList>
            <person name="de Groot N.N."/>
        </authorList>
    </citation>
    <scope>NUCLEOTIDE SEQUENCE [LARGE SCALE GENOMIC DNA]</scope>
    <source>
        <strain evidence="2 3">DSM 16619</strain>
    </source>
</reference>
<dbReference type="Proteomes" id="UP000198781">
    <property type="component" value="Unassembled WGS sequence"/>
</dbReference>
<keyword evidence="3" id="KW-1185">Reference proteome</keyword>
<accession>A0A1G6RRJ1</accession>
<feature type="compositionally biased region" description="Basic and acidic residues" evidence="1">
    <location>
        <begin position="1"/>
        <end position="44"/>
    </location>
</feature>
<sequence length="74" mass="7523">MANDKQEPGTGKVENDHNRQGDQEPTQKNEAQRTPQSRHDRDAHIGSGNQVQSRQGSAGSGSGGGAGGGGRGAG</sequence>
<dbReference type="OrthoDB" id="8912009at2"/>
<evidence type="ECO:0000313" key="2">
    <source>
        <dbReference type="EMBL" id="SDD06984.1"/>
    </source>
</evidence>
<dbReference type="EMBL" id="FMZC01000004">
    <property type="protein sequence ID" value="SDD06984.1"/>
    <property type="molecule type" value="Genomic_DNA"/>
</dbReference>
<dbReference type="STRING" id="187868.SAMN05192589_104212"/>
<feature type="region of interest" description="Disordered" evidence="1">
    <location>
        <begin position="1"/>
        <end position="74"/>
    </location>
</feature>
<protein>
    <submittedName>
        <fullName evidence="2">Uncharacterized protein</fullName>
    </submittedName>
</protein>
<proteinExistence type="predicted"/>
<feature type="compositionally biased region" description="Gly residues" evidence="1">
    <location>
        <begin position="58"/>
        <end position="74"/>
    </location>
</feature>
<name>A0A1G6RRJ1_9BURK</name>
<dbReference type="RefSeq" id="WP_092742514.1">
    <property type="nucleotide sequence ID" value="NZ_FMZC01000004.1"/>
</dbReference>